<dbReference type="PANTHER" id="PTHR12546:SF55">
    <property type="entry name" value="MYOFERLIN"/>
    <property type="match status" value="1"/>
</dbReference>
<feature type="region of interest" description="Disordered" evidence="9">
    <location>
        <begin position="838"/>
        <end position="859"/>
    </location>
</feature>
<proteinExistence type="inferred from homology"/>
<dbReference type="GO" id="GO:0007009">
    <property type="term" value="P:plasma membrane organization"/>
    <property type="evidence" value="ECO:0007669"/>
    <property type="project" value="TreeGrafter"/>
</dbReference>
<dbReference type="Pfam" id="PF22901">
    <property type="entry name" value="dsrm_Ferlin"/>
    <property type="match status" value="1"/>
</dbReference>
<dbReference type="AlphaFoldDB" id="A0A7J5XY67"/>
<feature type="transmembrane region" description="Helical" evidence="10">
    <location>
        <begin position="888"/>
        <end position="909"/>
    </location>
</feature>
<keyword evidence="7 10" id="KW-1133">Transmembrane helix</keyword>
<evidence type="ECO:0000256" key="1">
    <source>
        <dbReference type="ARBA" id="ARBA00004167"/>
    </source>
</evidence>
<dbReference type="InterPro" id="IPR037724">
    <property type="entry name" value="C2E_Ferlin"/>
</dbReference>
<evidence type="ECO:0000256" key="9">
    <source>
        <dbReference type="SAM" id="MobiDB-lite"/>
    </source>
</evidence>
<dbReference type="SUPFAM" id="SSF49562">
    <property type="entry name" value="C2 domain (Calcium/lipid-binding domain, CaLB)"/>
    <property type="match status" value="4"/>
</dbReference>
<feature type="domain" description="C2" evidence="11">
    <location>
        <begin position="399"/>
        <end position="517"/>
    </location>
</feature>
<dbReference type="Pfam" id="PF00168">
    <property type="entry name" value="C2"/>
    <property type="match status" value="4"/>
</dbReference>
<evidence type="ECO:0000256" key="10">
    <source>
        <dbReference type="SAM" id="Phobius"/>
    </source>
</evidence>
<dbReference type="InterPro" id="IPR032362">
    <property type="entry name" value="Ferlin_C"/>
</dbReference>
<dbReference type="PANTHER" id="PTHR12546">
    <property type="entry name" value="FER-1-LIKE"/>
    <property type="match status" value="1"/>
</dbReference>
<evidence type="ECO:0000313" key="13">
    <source>
        <dbReference type="Proteomes" id="UP000518266"/>
    </source>
</evidence>
<dbReference type="EMBL" id="JAAKFY010000019">
    <property type="protein sequence ID" value="KAF3842052.1"/>
    <property type="molecule type" value="Genomic_DNA"/>
</dbReference>
<evidence type="ECO:0000256" key="4">
    <source>
        <dbReference type="ARBA" id="ARBA00022723"/>
    </source>
</evidence>
<dbReference type="OrthoDB" id="270970at2759"/>
<evidence type="ECO:0000313" key="12">
    <source>
        <dbReference type="EMBL" id="KAF3842052.1"/>
    </source>
</evidence>
<dbReference type="InterPro" id="IPR000008">
    <property type="entry name" value="C2_dom"/>
</dbReference>
<evidence type="ECO:0000256" key="6">
    <source>
        <dbReference type="ARBA" id="ARBA00022837"/>
    </source>
</evidence>
<organism evidence="12 13">
    <name type="scientific">Dissostichus mawsoni</name>
    <name type="common">Antarctic cod</name>
    <dbReference type="NCBI Taxonomy" id="36200"/>
    <lineage>
        <taxon>Eukaryota</taxon>
        <taxon>Metazoa</taxon>
        <taxon>Chordata</taxon>
        <taxon>Craniata</taxon>
        <taxon>Vertebrata</taxon>
        <taxon>Euteleostomi</taxon>
        <taxon>Actinopterygii</taxon>
        <taxon>Neopterygii</taxon>
        <taxon>Teleostei</taxon>
        <taxon>Neoteleostei</taxon>
        <taxon>Acanthomorphata</taxon>
        <taxon>Eupercaria</taxon>
        <taxon>Perciformes</taxon>
        <taxon>Notothenioidei</taxon>
        <taxon>Nototheniidae</taxon>
        <taxon>Dissostichus</taxon>
    </lineage>
</organism>
<keyword evidence="5" id="KW-0677">Repeat</keyword>
<dbReference type="GO" id="GO:0061025">
    <property type="term" value="P:membrane fusion"/>
    <property type="evidence" value="ECO:0007669"/>
    <property type="project" value="TreeGrafter"/>
</dbReference>
<dbReference type="InterPro" id="IPR037721">
    <property type="entry name" value="Ferlin"/>
</dbReference>
<feature type="domain" description="C2" evidence="11">
    <location>
        <begin position="155"/>
        <end position="280"/>
    </location>
</feature>
<dbReference type="InterPro" id="IPR037725">
    <property type="entry name" value="C2F_Ferlin"/>
</dbReference>
<comment type="caution">
    <text evidence="12">The sequence shown here is derived from an EMBL/GenBank/DDBJ whole genome shotgun (WGS) entry which is preliminary data.</text>
</comment>
<dbReference type="CDD" id="cd04037">
    <property type="entry name" value="C2E_Ferlin"/>
    <property type="match status" value="1"/>
</dbReference>
<keyword evidence="3 10" id="KW-0812">Transmembrane</keyword>
<evidence type="ECO:0000259" key="11">
    <source>
        <dbReference type="PROSITE" id="PS50004"/>
    </source>
</evidence>
<accession>A0A7J5XY67</accession>
<keyword evidence="13" id="KW-1185">Reference proteome</keyword>
<dbReference type="InterPro" id="IPR055072">
    <property type="entry name" value="Ferlin_DSRM"/>
</dbReference>
<dbReference type="CDD" id="cd04017">
    <property type="entry name" value="C2D_Ferlin"/>
    <property type="match status" value="1"/>
</dbReference>
<evidence type="ECO:0000256" key="7">
    <source>
        <dbReference type="ARBA" id="ARBA00022989"/>
    </source>
</evidence>
<evidence type="ECO:0000256" key="8">
    <source>
        <dbReference type="ARBA" id="ARBA00023136"/>
    </source>
</evidence>
<dbReference type="FunFam" id="2.60.40.150:FF:000009">
    <property type="entry name" value="dysferlin isoform X2"/>
    <property type="match status" value="1"/>
</dbReference>
<feature type="compositionally biased region" description="Basic and acidic residues" evidence="9">
    <location>
        <begin position="838"/>
        <end position="851"/>
    </location>
</feature>
<dbReference type="InterPro" id="IPR037723">
    <property type="entry name" value="C2D_Ferlin"/>
</dbReference>
<dbReference type="GO" id="GO:0016020">
    <property type="term" value="C:membrane"/>
    <property type="evidence" value="ECO:0007669"/>
    <property type="project" value="UniProtKB-SubCell"/>
</dbReference>
<gene>
    <name evidence="12" type="ORF">F7725_024003</name>
</gene>
<keyword evidence="4" id="KW-0479">Metal-binding</keyword>
<comment type="subcellular location">
    <subcellularLocation>
        <location evidence="1">Membrane</location>
        <topology evidence="1">Single-pass membrane protein</topology>
    </subcellularLocation>
</comment>
<dbReference type="Proteomes" id="UP000518266">
    <property type="component" value="Unassembled WGS sequence"/>
</dbReference>
<name>A0A7J5XY67_DISMA</name>
<comment type="similarity">
    <text evidence="2">Belongs to the ferlin family.</text>
</comment>
<keyword evidence="6" id="KW-0106">Calcium</keyword>
<dbReference type="FunFam" id="2.60.40.150:FF:000026">
    <property type="entry name" value="dysferlin isoform X2"/>
    <property type="match status" value="1"/>
</dbReference>
<feature type="domain" description="C2" evidence="11">
    <location>
        <begin position="630"/>
        <end position="780"/>
    </location>
</feature>
<sequence>MLKNVISLLESYLYHLRVYVYQARSLCAMDNDSFSDPYAHVSFLHVSKTTEVIRSTLNPTWDQTLIFEDIEIYGDPQTIARNPPDVCWSCGKDEPMGRCRCPPVVKLNPSVAVSPKLLWFPVNKKGRNAGEILVAAELILKNKGNDGEMPLLPPRRGELYMVPQGIRPVVQLTAIEVLTWGLRNMKTYQLATVTSPSLIVECGGVIVQTAVIKNFKKNPNFPGSVLLLKVLLPKEEMYTPPIVLKVIDHRPFGRKPVVGQCTIECLEQFRCDPYRINSEVMSARVAMIAATQGDVFIEIDERPIVKAEDEEAVDWWSKFFASIGEQEKCAPYLKKGYDKLQVFNSELEEVQQFQGLTDFCSTFKLQRGKTEDEEDDPSVVGEFKGSFKIYPLSDDPGVPAPPRQFKELPESGPQGCLVRIYVVRCLDLQPKDTNGMCDPYIKLSLGGKTLDDRDHYKPNTLHPEFGRMFEMSCFMPQDKDLKIAVYDYDLLSRDEKVGETVIDLENRLLSRFRPCCGLPQTYWINQWRDQLKPSQILQNVARVRGVTPPRIEGDGSSLSFSGKEYHLRDFEANTAIHPHLGPARERLALHVLRDQGLAPEHVETRTLYSSYQPNLSQGQIQMWVDIFPKSLGLPGPPCDITPRKAKKYMLRAVIWNTTDVTLDETSITGEKMSDIYVKGWMLGMEDNKQKTDVHYRSLDGDGNFNWRYIFEFDYLPAEQLCLVSKKEHFWNLDKTEFRIPPKLIVQIWDNDKFSMDDYLGSLELDLLNLISPAKSPEKCSLKMLPGMAGSVSTKKPLSKSLFSQKSVRGWWPCAIEQDGKHVLGGKVEMTLEIVEEKEMEERPAGKGRDEPNMSPKLDPPNRPDTSFFWFINPCKTMKFIVWRRFKCIFIAAILLLLVLLFLGILLYSLPNYISMKIVKPFA</sequence>
<dbReference type="GO" id="GO:0046872">
    <property type="term" value="F:metal ion binding"/>
    <property type="evidence" value="ECO:0007669"/>
    <property type="project" value="UniProtKB-KW"/>
</dbReference>
<dbReference type="SMART" id="SM00239">
    <property type="entry name" value="C2"/>
    <property type="match status" value="3"/>
</dbReference>
<feature type="domain" description="C2" evidence="11">
    <location>
        <begin position="1"/>
        <end position="120"/>
    </location>
</feature>
<evidence type="ECO:0000256" key="2">
    <source>
        <dbReference type="ARBA" id="ARBA00007561"/>
    </source>
</evidence>
<evidence type="ECO:0000256" key="5">
    <source>
        <dbReference type="ARBA" id="ARBA00022737"/>
    </source>
</evidence>
<dbReference type="InterPro" id="IPR035892">
    <property type="entry name" value="C2_domain_sf"/>
</dbReference>
<dbReference type="Gene3D" id="2.60.40.150">
    <property type="entry name" value="C2 domain"/>
    <property type="match status" value="3"/>
</dbReference>
<dbReference type="PROSITE" id="PS50004">
    <property type="entry name" value="C2"/>
    <property type="match status" value="4"/>
</dbReference>
<keyword evidence="8 10" id="KW-0472">Membrane</keyword>
<dbReference type="Pfam" id="PF16165">
    <property type="entry name" value="Ferlin_C"/>
    <property type="match status" value="1"/>
</dbReference>
<evidence type="ECO:0000256" key="3">
    <source>
        <dbReference type="ARBA" id="ARBA00022692"/>
    </source>
</evidence>
<dbReference type="CDD" id="cd08374">
    <property type="entry name" value="C2F_Ferlin"/>
    <property type="match status" value="1"/>
</dbReference>
<reference evidence="12 13" key="1">
    <citation type="submission" date="2020-03" db="EMBL/GenBank/DDBJ databases">
        <title>Dissostichus mawsoni Genome sequencing and assembly.</title>
        <authorList>
            <person name="Park H."/>
        </authorList>
    </citation>
    <scope>NUCLEOTIDE SEQUENCE [LARGE SCALE GENOMIC DNA]</scope>
    <source>
        <strain evidence="12">DM0001</strain>
        <tissue evidence="12">Muscle</tissue>
    </source>
</reference>
<protein>
    <recommendedName>
        <fullName evidence="11">C2 domain-containing protein</fullName>
    </recommendedName>
</protein>